<evidence type="ECO:0000259" key="1">
    <source>
        <dbReference type="PROSITE" id="PS50994"/>
    </source>
</evidence>
<dbReference type="Pfam" id="PF13551">
    <property type="entry name" value="HTH_29"/>
    <property type="match status" value="1"/>
</dbReference>
<dbReference type="InterPro" id="IPR001584">
    <property type="entry name" value="Integrase_cat-core"/>
</dbReference>
<feature type="non-terminal residue" evidence="2">
    <location>
        <position position="270"/>
    </location>
</feature>
<feature type="non-terminal residue" evidence="2">
    <location>
        <position position="1"/>
    </location>
</feature>
<dbReference type="SUPFAM" id="SSF46689">
    <property type="entry name" value="Homeodomain-like"/>
    <property type="match status" value="1"/>
</dbReference>
<dbReference type="EMBL" id="BARS01022284">
    <property type="protein sequence ID" value="GAG12879.1"/>
    <property type="molecule type" value="Genomic_DNA"/>
</dbReference>
<dbReference type="SUPFAM" id="SSF53098">
    <property type="entry name" value="Ribonuclease H-like"/>
    <property type="match status" value="1"/>
</dbReference>
<dbReference type="GO" id="GO:0003676">
    <property type="term" value="F:nucleic acid binding"/>
    <property type="evidence" value="ECO:0007669"/>
    <property type="project" value="InterPro"/>
</dbReference>
<feature type="domain" description="Integrase catalytic" evidence="1">
    <location>
        <begin position="117"/>
        <end position="270"/>
    </location>
</feature>
<dbReference type="NCBIfam" id="NF033594">
    <property type="entry name" value="transpos_ISNCY_2"/>
    <property type="match status" value="1"/>
</dbReference>
<organism evidence="2">
    <name type="scientific">marine sediment metagenome</name>
    <dbReference type="NCBI Taxonomy" id="412755"/>
    <lineage>
        <taxon>unclassified sequences</taxon>
        <taxon>metagenomes</taxon>
        <taxon>ecological metagenomes</taxon>
    </lineage>
</organism>
<proteinExistence type="predicted"/>
<dbReference type="InterPro" id="IPR012337">
    <property type="entry name" value="RNaseH-like_sf"/>
</dbReference>
<evidence type="ECO:0000313" key="2">
    <source>
        <dbReference type="EMBL" id="GAG12879.1"/>
    </source>
</evidence>
<dbReference type="InterPro" id="IPR047797">
    <property type="entry name" value="ISNCY_transpos"/>
</dbReference>
<dbReference type="GO" id="GO:0015074">
    <property type="term" value="P:DNA integration"/>
    <property type="evidence" value="ECO:0007669"/>
    <property type="project" value="InterPro"/>
</dbReference>
<reference evidence="2" key="1">
    <citation type="journal article" date="2014" name="Front. Microbiol.">
        <title>High frequency of phylogenetically diverse reductive dehalogenase-homologous genes in deep subseafloor sedimentary metagenomes.</title>
        <authorList>
            <person name="Kawai M."/>
            <person name="Futagami T."/>
            <person name="Toyoda A."/>
            <person name="Takaki Y."/>
            <person name="Nishi S."/>
            <person name="Hori S."/>
            <person name="Arai W."/>
            <person name="Tsubouchi T."/>
            <person name="Morono Y."/>
            <person name="Uchiyama I."/>
            <person name="Ito T."/>
            <person name="Fujiyama A."/>
            <person name="Inagaki F."/>
            <person name="Takami H."/>
        </authorList>
    </citation>
    <scope>NUCLEOTIDE SEQUENCE</scope>
    <source>
        <strain evidence="2">Expedition CK06-06</strain>
    </source>
</reference>
<comment type="caution">
    <text evidence="2">The sequence shown here is derived from an EMBL/GenBank/DDBJ whole genome shotgun (WGS) entry which is preliminary data.</text>
</comment>
<dbReference type="InterPro" id="IPR036397">
    <property type="entry name" value="RNaseH_sf"/>
</dbReference>
<dbReference type="PANTHER" id="PTHR35004:SF7">
    <property type="entry name" value="INTEGRASE PROTEIN"/>
    <property type="match status" value="1"/>
</dbReference>
<dbReference type="Gene3D" id="3.30.420.10">
    <property type="entry name" value="Ribonuclease H-like superfamily/Ribonuclease H"/>
    <property type="match status" value="1"/>
</dbReference>
<dbReference type="PANTHER" id="PTHR35004">
    <property type="entry name" value="TRANSPOSASE RV3428C-RELATED"/>
    <property type="match status" value="1"/>
</dbReference>
<accession>X0V405</accession>
<gene>
    <name evidence="2" type="ORF">S01H1_35654</name>
</gene>
<dbReference type="InterPro" id="IPR009057">
    <property type="entry name" value="Homeodomain-like_sf"/>
</dbReference>
<dbReference type="AlphaFoldDB" id="X0V405"/>
<dbReference type="PROSITE" id="PS50994">
    <property type="entry name" value="INTEGRASE"/>
    <property type="match status" value="1"/>
</dbReference>
<name>X0V405_9ZZZZ</name>
<protein>
    <recommendedName>
        <fullName evidence="1">Integrase catalytic domain-containing protein</fullName>
    </recommendedName>
</protein>
<sequence>VLKTTAGKLTWLQAAEVLGITPRHMRRLRAEYQEHGIDAFHDNRGGRPRRKRIREETVSLICRLKQEVYYDFSVQHFYEKLIEEHDVQISYSWTKHLLQEAGIVKKARGRGKYHRQRERRPMRGMMLHIDASTHEWIPGIPEWDLVAVMDDADGRLLYAQFFEEEGTASTFAALHYVIGKHGRFCELYHDRASHFGRTSKAGERPDEEQNGQVTRAMKALGIKQIFANTPQARGRSERAFGTVQGRIPQELRLAGIRTYQDANVFLENEF</sequence>